<comment type="caution">
    <text evidence="1">The sequence shown here is derived from an EMBL/GenBank/DDBJ whole genome shotgun (WGS) entry which is preliminary data.</text>
</comment>
<sequence length="166" mass="18896">MVHLRLSIKADLENVTDLVPAEYDYEYFFQVKCNSCHETHPKFVSLNRKEEREVSGGKKSFAHLVWRCGFCKRESSAKFDPSFAPQPYTSESNGQFAPFLVIDCRGLEFIGFDPKLGGNWKCLGVESSTPFNEVTFEGDTTDWVDYDEKCSLPVGISNIESKWSRA</sequence>
<dbReference type="EMBL" id="MU267697">
    <property type="protein sequence ID" value="KAH7910881.1"/>
    <property type="molecule type" value="Genomic_DNA"/>
</dbReference>
<dbReference type="Proteomes" id="UP000790377">
    <property type="component" value="Unassembled WGS sequence"/>
</dbReference>
<gene>
    <name evidence="1" type="ORF">BJ138DRAFT_1086755</name>
</gene>
<evidence type="ECO:0000313" key="2">
    <source>
        <dbReference type="Proteomes" id="UP000790377"/>
    </source>
</evidence>
<protein>
    <submittedName>
        <fullName evidence="1">Uncharacterized protein</fullName>
    </submittedName>
</protein>
<proteinExistence type="predicted"/>
<evidence type="ECO:0000313" key="1">
    <source>
        <dbReference type="EMBL" id="KAH7910881.1"/>
    </source>
</evidence>
<reference evidence="1" key="1">
    <citation type="journal article" date="2021" name="New Phytol.">
        <title>Evolutionary innovations through gain and loss of genes in the ectomycorrhizal Boletales.</title>
        <authorList>
            <person name="Wu G."/>
            <person name="Miyauchi S."/>
            <person name="Morin E."/>
            <person name="Kuo A."/>
            <person name="Drula E."/>
            <person name="Varga T."/>
            <person name="Kohler A."/>
            <person name="Feng B."/>
            <person name="Cao Y."/>
            <person name="Lipzen A."/>
            <person name="Daum C."/>
            <person name="Hundley H."/>
            <person name="Pangilinan J."/>
            <person name="Johnson J."/>
            <person name="Barry K."/>
            <person name="LaButti K."/>
            <person name="Ng V."/>
            <person name="Ahrendt S."/>
            <person name="Min B."/>
            <person name="Choi I.G."/>
            <person name="Park H."/>
            <person name="Plett J.M."/>
            <person name="Magnuson J."/>
            <person name="Spatafora J.W."/>
            <person name="Nagy L.G."/>
            <person name="Henrissat B."/>
            <person name="Grigoriev I.V."/>
            <person name="Yang Z.L."/>
            <person name="Xu J."/>
            <person name="Martin F.M."/>
        </authorList>
    </citation>
    <scope>NUCLEOTIDE SEQUENCE</scope>
    <source>
        <strain evidence="1">ATCC 28755</strain>
    </source>
</reference>
<keyword evidence="2" id="KW-1185">Reference proteome</keyword>
<name>A0ACB8ABK2_9AGAM</name>
<organism evidence="1 2">
    <name type="scientific">Hygrophoropsis aurantiaca</name>
    <dbReference type="NCBI Taxonomy" id="72124"/>
    <lineage>
        <taxon>Eukaryota</taxon>
        <taxon>Fungi</taxon>
        <taxon>Dikarya</taxon>
        <taxon>Basidiomycota</taxon>
        <taxon>Agaricomycotina</taxon>
        <taxon>Agaricomycetes</taxon>
        <taxon>Agaricomycetidae</taxon>
        <taxon>Boletales</taxon>
        <taxon>Coniophorineae</taxon>
        <taxon>Hygrophoropsidaceae</taxon>
        <taxon>Hygrophoropsis</taxon>
    </lineage>
</organism>
<accession>A0ACB8ABK2</accession>